<dbReference type="InterPro" id="IPR036397">
    <property type="entry name" value="RNaseH_sf"/>
</dbReference>
<feature type="domain" description="Integrase catalytic" evidence="10">
    <location>
        <begin position="433"/>
        <end position="586"/>
    </location>
</feature>
<keyword evidence="5" id="KW-0255">Endonuclease</keyword>
<dbReference type="Gene3D" id="1.10.340.70">
    <property type="match status" value="1"/>
</dbReference>
<evidence type="ECO:0000256" key="1">
    <source>
        <dbReference type="ARBA" id="ARBA00012493"/>
    </source>
</evidence>
<evidence type="ECO:0000313" key="12">
    <source>
        <dbReference type="Proteomes" id="UP000069940"/>
    </source>
</evidence>
<keyword evidence="12" id="KW-1185">Reference proteome</keyword>
<keyword evidence="2" id="KW-0808">Transferase</keyword>
<dbReference type="PANTHER" id="PTHR37984">
    <property type="entry name" value="PROTEIN CBG26694"/>
    <property type="match status" value="1"/>
</dbReference>
<feature type="compositionally biased region" description="Acidic residues" evidence="8">
    <location>
        <begin position="708"/>
        <end position="717"/>
    </location>
</feature>
<dbReference type="EnsemblMetazoa" id="AALFPA23_013550.R19609">
    <property type="protein sequence ID" value="AALFPA23_013550.P19609"/>
    <property type="gene ID" value="AALFPA23_013550"/>
</dbReference>
<feature type="compositionally biased region" description="Basic and acidic residues" evidence="8">
    <location>
        <begin position="605"/>
        <end position="624"/>
    </location>
</feature>
<dbReference type="Pfam" id="PF00665">
    <property type="entry name" value="rve"/>
    <property type="match status" value="1"/>
</dbReference>
<dbReference type="InterPro" id="IPR012337">
    <property type="entry name" value="RNaseH-like_sf"/>
</dbReference>
<feature type="region of interest" description="Disordered" evidence="8">
    <location>
        <begin position="692"/>
        <end position="748"/>
    </location>
</feature>
<proteinExistence type="predicted"/>
<keyword evidence="4" id="KW-0540">Nuclease</keyword>
<dbReference type="GeneID" id="134287556"/>
<dbReference type="InterPro" id="IPR050951">
    <property type="entry name" value="Retrovirus_Pol_polyprotein"/>
</dbReference>
<dbReference type="InterPro" id="IPR000477">
    <property type="entry name" value="RT_dom"/>
</dbReference>
<dbReference type="Gene3D" id="3.30.70.270">
    <property type="match status" value="2"/>
</dbReference>
<dbReference type="Pfam" id="PF17917">
    <property type="entry name" value="RT_RNaseH"/>
    <property type="match status" value="1"/>
</dbReference>
<dbReference type="PANTHER" id="PTHR37984:SF11">
    <property type="entry name" value="INTEGRASE CATALYTIC DOMAIN-CONTAINING PROTEIN"/>
    <property type="match status" value="1"/>
</dbReference>
<evidence type="ECO:0000256" key="7">
    <source>
        <dbReference type="ARBA" id="ARBA00022918"/>
    </source>
</evidence>
<dbReference type="InterPro" id="IPR041588">
    <property type="entry name" value="Integrase_H2C2"/>
</dbReference>
<evidence type="ECO:0000256" key="4">
    <source>
        <dbReference type="ARBA" id="ARBA00022722"/>
    </source>
</evidence>
<dbReference type="Pfam" id="PF00078">
    <property type="entry name" value="RVT_1"/>
    <property type="match status" value="1"/>
</dbReference>
<evidence type="ECO:0000256" key="3">
    <source>
        <dbReference type="ARBA" id="ARBA00022695"/>
    </source>
</evidence>
<keyword evidence="3" id="KW-0548">Nucleotidyltransferase</keyword>
<evidence type="ECO:0000256" key="8">
    <source>
        <dbReference type="SAM" id="MobiDB-lite"/>
    </source>
</evidence>
<dbReference type="PROSITE" id="PS50878">
    <property type="entry name" value="RT_POL"/>
    <property type="match status" value="1"/>
</dbReference>
<dbReference type="RefSeq" id="XP_062705519.1">
    <property type="nucleotide sequence ID" value="XM_062849535.1"/>
</dbReference>
<evidence type="ECO:0000256" key="6">
    <source>
        <dbReference type="ARBA" id="ARBA00022801"/>
    </source>
</evidence>
<dbReference type="InterPro" id="IPR041373">
    <property type="entry name" value="RT_RNaseH"/>
</dbReference>
<feature type="region of interest" description="Disordered" evidence="8">
    <location>
        <begin position="598"/>
        <end position="629"/>
    </location>
</feature>
<dbReference type="InterPro" id="IPR043502">
    <property type="entry name" value="DNA/RNA_pol_sf"/>
</dbReference>
<reference evidence="11" key="2">
    <citation type="submission" date="2025-05" db="UniProtKB">
        <authorList>
            <consortium name="EnsemblMetazoa"/>
        </authorList>
    </citation>
    <scope>IDENTIFICATION</scope>
    <source>
        <strain evidence="11">Foshan</strain>
    </source>
</reference>
<organism evidence="11 12">
    <name type="scientific">Aedes albopictus</name>
    <name type="common">Asian tiger mosquito</name>
    <name type="synonym">Stegomyia albopicta</name>
    <dbReference type="NCBI Taxonomy" id="7160"/>
    <lineage>
        <taxon>Eukaryota</taxon>
        <taxon>Metazoa</taxon>
        <taxon>Ecdysozoa</taxon>
        <taxon>Arthropoda</taxon>
        <taxon>Hexapoda</taxon>
        <taxon>Insecta</taxon>
        <taxon>Pterygota</taxon>
        <taxon>Neoptera</taxon>
        <taxon>Endopterygota</taxon>
        <taxon>Diptera</taxon>
        <taxon>Nematocera</taxon>
        <taxon>Culicoidea</taxon>
        <taxon>Culicidae</taxon>
        <taxon>Culicinae</taxon>
        <taxon>Aedini</taxon>
        <taxon>Aedes</taxon>
        <taxon>Stegomyia</taxon>
    </lineage>
</organism>
<evidence type="ECO:0000259" key="9">
    <source>
        <dbReference type="PROSITE" id="PS50878"/>
    </source>
</evidence>
<reference evidence="12" key="1">
    <citation type="journal article" date="2015" name="Proc. Natl. Acad. Sci. U.S.A.">
        <title>Genome sequence of the Asian Tiger mosquito, Aedes albopictus, reveals insights into its biology, genetics, and evolution.</title>
        <authorList>
            <person name="Chen X.G."/>
            <person name="Jiang X."/>
            <person name="Gu J."/>
            <person name="Xu M."/>
            <person name="Wu Y."/>
            <person name="Deng Y."/>
            <person name="Zhang C."/>
            <person name="Bonizzoni M."/>
            <person name="Dermauw W."/>
            <person name="Vontas J."/>
            <person name="Armbruster P."/>
            <person name="Huang X."/>
            <person name="Yang Y."/>
            <person name="Zhang H."/>
            <person name="He W."/>
            <person name="Peng H."/>
            <person name="Liu Y."/>
            <person name="Wu K."/>
            <person name="Chen J."/>
            <person name="Lirakis M."/>
            <person name="Topalis P."/>
            <person name="Van Leeuwen T."/>
            <person name="Hall A.B."/>
            <person name="Jiang X."/>
            <person name="Thorpe C."/>
            <person name="Mueller R.L."/>
            <person name="Sun C."/>
            <person name="Waterhouse R.M."/>
            <person name="Yan G."/>
            <person name="Tu Z.J."/>
            <person name="Fang X."/>
            <person name="James A.A."/>
        </authorList>
    </citation>
    <scope>NUCLEOTIDE SEQUENCE [LARGE SCALE GENOMIC DNA]</scope>
    <source>
        <strain evidence="12">Foshan</strain>
    </source>
</reference>
<dbReference type="SUPFAM" id="SSF56672">
    <property type="entry name" value="DNA/RNA polymerases"/>
    <property type="match status" value="1"/>
</dbReference>
<dbReference type="Proteomes" id="UP000069940">
    <property type="component" value="Unassembled WGS sequence"/>
</dbReference>
<dbReference type="InterPro" id="IPR001584">
    <property type="entry name" value="Integrase_cat-core"/>
</dbReference>
<sequence>MFQKVLEQILSDCPNTINFIDDIIIAGKTEREHDEALEKVLHKLKQCGILLNQAKCAFKLNEIAFVGHLFNKDGMTASPDKIDAIKTFRPPSTSEEVRSFLGLVNYVGAFIPNLATISFPLRELTKHNVPFRWTEEEKNAFEFIINQMACVGNLAHFDPKLKTRVVADASPVGLGAILLQYFEGKPRVISFASKSLTDTEKRYAQTEKEALALVWAVERFQIYLLGIHFELETDHKPLEAIFSPRSSPCLRIERWVLRLQAFSYDVIYRKGKSNIADPLSRLSQPADKEVFDADSDVYIRSVTELAAVDITEMDEVSKEDPELSALRECLDQGTWNHTVDAIKPYHAFRNELGKVGYMVVRGDRLIVPFSLRRRMLELGHEGHPGKTKMQQRLRNNCWWPGMDDAIARAVDGCEGCRLVSQPDRPEPMQRRPLPEAPWLDVAIDFLGPLPSGDYLLVIIDYFSRYKEVEILRKITAQETAERLERIFVRLGYPRTITLDNGRQFVSREFEEFCNRRGIILNRTTPYWPQENGLVERQNRSLMKRLKISQALNRDWKKDLNDYLAMYYSTPHTITAKTPSELMSGRNIRTKLPSLKDLASSVPSTDYRDRDQQAKEKSRVAEDHRRRAKASDLTIGDKVLMKNVLPGNKLTPTFSPSVMTVTAKDGSRVTVQNDETRKSYDRNTSHLKKIVDPSVRDRDEDQYQQETEKEAEELEDPLYVEPGISTMDPDEAETAIEPPRLQRSRPQRNIKKARYFDDCELDY</sequence>
<protein>
    <recommendedName>
        <fullName evidence="1">RNA-directed DNA polymerase</fullName>
        <ecNumber evidence="1">2.7.7.49</ecNumber>
    </recommendedName>
</protein>
<keyword evidence="6" id="KW-0378">Hydrolase</keyword>
<keyword evidence="7" id="KW-0695">RNA-directed DNA polymerase</keyword>
<dbReference type="Pfam" id="PF17921">
    <property type="entry name" value="Integrase_H2C2"/>
    <property type="match status" value="1"/>
</dbReference>
<feature type="domain" description="Reverse transcriptase" evidence="9">
    <location>
        <begin position="1"/>
        <end position="70"/>
    </location>
</feature>
<evidence type="ECO:0000256" key="2">
    <source>
        <dbReference type="ARBA" id="ARBA00022679"/>
    </source>
</evidence>
<evidence type="ECO:0000256" key="5">
    <source>
        <dbReference type="ARBA" id="ARBA00022759"/>
    </source>
</evidence>
<dbReference type="InterPro" id="IPR043128">
    <property type="entry name" value="Rev_trsase/Diguanyl_cyclase"/>
</dbReference>
<evidence type="ECO:0000259" key="10">
    <source>
        <dbReference type="PROSITE" id="PS50994"/>
    </source>
</evidence>
<dbReference type="EC" id="2.7.7.49" evidence="1"/>
<name>A0ABM1YZG0_AEDAL</name>
<dbReference type="PROSITE" id="PS50994">
    <property type="entry name" value="INTEGRASE"/>
    <property type="match status" value="1"/>
</dbReference>
<dbReference type="SUPFAM" id="SSF53098">
    <property type="entry name" value="Ribonuclease H-like"/>
    <property type="match status" value="1"/>
</dbReference>
<dbReference type="Gene3D" id="3.30.420.10">
    <property type="entry name" value="Ribonuclease H-like superfamily/Ribonuclease H"/>
    <property type="match status" value="1"/>
</dbReference>
<accession>A0ABM1YZG0</accession>
<evidence type="ECO:0000313" key="11">
    <source>
        <dbReference type="EnsemblMetazoa" id="AALFPA23_013550.P19609"/>
    </source>
</evidence>
<dbReference type="CDD" id="cd09274">
    <property type="entry name" value="RNase_HI_RT_Ty3"/>
    <property type="match status" value="1"/>
</dbReference>